<dbReference type="OrthoDB" id="9808005at2"/>
<evidence type="ECO:0000256" key="1">
    <source>
        <dbReference type="ARBA" id="ARBA00004651"/>
    </source>
</evidence>
<comment type="caution">
    <text evidence="9">The sequence shown here is derived from an EMBL/GenBank/DDBJ whole genome shotgun (WGS) entry which is preliminary data.</text>
</comment>
<keyword evidence="6 7" id="KW-0472">Membrane</keyword>
<accession>A0A4R7HYT3</accession>
<evidence type="ECO:0000256" key="2">
    <source>
        <dbReference type="ARBA" id="ARBA00022448"/>
    </source>
</evidence>
<dbReference type="InterPro" id="IPR000515">
    <property type="entry name" value="MetI-like"/>
</dbReference>
<keyword evidence="2 7" id="KW-0813">Transport</keyword>
<dbReference type="RefSeq" id="WP_133868114.1">
    <property type="nucleotide sequence ID" value="NZ_SOAU01000001.1"/>
</dbReference>
<dbReference type="InterPro" id="IPR005769">
    <property type="entry name" value="PhnE/PtxC"/>
</dbReference>
<evidence type="ECO:0000256" key="5">
    <source>
        <dbReference type="ARBA" id="ARBA00022989"/>
    </source>
</evidence>
<dbReference type="GO" id="GO:0015416">
    <property type="term" value="F:ABC-type phosphonate transporter activity"/>
    <property type="evidence" value="ECO:0007669"/>
    <property type="project" value="InterPro"/>
</dbReference>
<gene>
    <name evidence="9" type="ORF">BDK89_1255</name>
</gene>
<evidence type="ECO:0000256" key="6">
    <source>
        <dbReference type="ARBA" id="ARBA00023136"/>
    </source>
</evidence>
<sequence length="265" mass="28793">MSESPLRLPPKPKPSPWAVGLSIGMVVFTVVCARTVGFSFSGLIEDFGRNNPVAKGLLEISWGEMFSERSRKAFLETLQMAVLGTTAGAIVSLPIALWSTEVGNPYLIPRVLLRSFNNVVRAIPDLLWAGLFVLGVGIGALPGLLALFFFSMAVIVKLTADTLDGIDMGPIEAAKASGASHTQMLRTAVVPQILPAYSSYVLYDFELNLRASAVLGLVGAGGIGQRLDFFRNRGDWGKLWGLVLMFFLVVVVVEWLSVRIRRRLV</sequence>
<protein>
    <submittedName>
        <fullName evidence="9">Phosphonate transport system permease protein</fullName>
    </submittedName>
</protein>
<evidence type="ECO:0000256" key="3">
    <source>
        <dbReference type="ARBA" id="ARBA00022475"/>
    </source>
</evidence>
<feature type="transmembrane region" description="Helical" evidence="7">
    <location>
        <begin position="239"/>
        <end position="258"/>
    </location>
</feature>
<evidence type="ECO:0000259" key="8">
    <source>
        <dbReference type="PROSITE" id="PS50928"/>
    </source>
</evidence>
<evidence type="ECO:0000256" key="4">
    <source>
        <dbReference type="ARBA" id="ARBA00022692"/>
    </source>
</evidence>
<evidence type="ECO:0000313" key="10">
    <source>
        <dbReference type="Proteomes" id="UP000294558"/>
    </source>
</evidence>
<dbReference type="InterPro" id="IPR035906">
    <property type="entry name" value="MetI-like_sf"/>
</dbReference>
<dbReference type="CDD" id="cd06261">
    <property type="entry name" value="TM_PBP2"/>
    <property type="match status" value="1"/>
</dbReference>
<keyword evidence="5 7" id="KW-1133">Transmembrane helix</keyword>
<dbReference type="PROSITE" id="PS50928">
    <property type="entry name" value="ABC_TM1"/>
    <property type="match status" value="1"/>
</dbReference>
<keyword evidence="4 7" id="KW-0812">Transmembrane</keyword>
<keyword evidence="10" id="KW-1185">Reference proteome</keyword>
<dbReference type="Gene3D" id="1.10.3720.10">
    <property type="entry name" value="MetI-like"/>
    <property type="match status" value="1"/>
</dbReference>
<feature type="transmembrane region" description="Helical" evidence="7">
    <location>
        <begin position="20"/>
        <end position="40"/>
    </location>
</feature>
<reference evidence="9 10" key="1">
    <citation type="submission" date="2019-03" db="EMBL/GenBank/DDBJ databases">
        <title>Sequencing the genomes of 1000 actinobacteria strains.</title>
        <authorList>
            <person name="Klenk H.-P."/>
        </authorList>
    </citation>
    <scope>NUCLEOTIDE SEQUENCE [LARGE SCALE GENOMIC DNA]</scope>
    <source>
        <strain evidence="9 10">DSM 18936</strain>
    </source>
</reference>
<evidence type="ECO:0000313" key="9">
    <source>
        <dbReference type="EMBL" id="TDT15679.1"/>
    </source>
</evidence>
<keyword evidence="3" id="KW-1003">Cell membrane</keyword>
<dbReference type="GO" id="GO:0005886">
    <property type="term" value="C:plasma membrane"/>
    <property type="evidence" value="ECO:0007669"/>
    <property type="project" value="UniProtKB-SubCell"/>
</dbReference>
<comment type="similarity">
    <text evidence="7">Belongs to the binding-protein-dependent transport system permease family.</text>
</comment>
<dbReference type="PANTHER" id="PTHR30043">
    <property type="entry name" value="PHOSPHONATES TRANSPORT SYSTEM PERMEASE PROTEIN"/>
    <property type="match status" value="1"/>
</dbReference>
<dbReference type="AlphaFoldDB" id="A0A4R7HYT3"/>
<evidence type="ECO:0000256" key="7">
    <source>
        <dbReference type="RuleBase" id="RU363032"/>
    </source>
</evidence>
<dbReference type="EMBL" id="SOAU01000001">
    <property type="protein sequence ID" value="TDT15679.1"/>
    <property type="molecule type" value="Genomic_DNA"/>
</dbReference>
<dbReference type="SUPFAM" id="SSF161098">
    <property type="entry name" value="MetI-like"/>
    <property type="match status" value="1"/>
</dbReference>
<dbReference type="NCBIfam" id="TIGR01097">
    <property type="entry name" value="PhnE"/>
    <property type="match status" value="1"/>
</dbReference>
<feature type="transmembrane region" description="Helical" evidence="7">
    <location>
        <begin position="73"/>
        <end position="97"/>
    </location>
</feature>
<dbReference type="PANTHER" id="PTHR30043:SF1">
    <property type="entry name" value="ABC TRANSPORT SYSTEM PERMEASE PROTEIN P69"/>
    <property type="match status" value="1"/>
</dbReference>
<organism evidence="9 10">
    <name type="scientific">Ilumatobacter fluminis</name>
    <dbReference type="NCBI Taxonomy" id="467091"/>
    <lineage>
        <taxon>Bacteria</taxon>
        <taxon>Bacillati</taxon>
        <taxon>Actinomycetota</taxon>
        <taxon>Acidimicrobiia</taxon>
        <taxon>Acidimicrobiales</taxon>
        <taxon>Ilumatobacteraceae</taxon>
        <taxon>Ilumatobacter</taxon>
    </lineage>
</organism>
<feature type="domain" description="ABC transmembrane type-1" evidence="8">
    <location>
        <begin position="74"/>
        <end position="257"/>
    </location>
</feature>
<name>A0A4R7HYT3_9ACTN</name>
<comment type="subcellular location">
    <subcellularLocation>
        <location evidence="1 7">Cell membrane</location>
        <topology evidence="1 7">Multi-pass membrane protein</topology>
    </subcellularLocation>
</comment>
<dbReference type="Pfam" id="PF00528">
    <property type="entry name" value="BPD_transp_1"/>
    <property type="match status" value="1"/>
</dbReference>
<proteinExistence type="inferred from homology"/>
<feature type="transmembrane region" description="Helical" evidence="7">
    <location>
        <begin position="126"/>
        <end position="150"/>
    </location>
</feature>
<dbReference type="Proteomes" id="UP000294558">
    <property type="component" value="Unassembled WGS sequence"/>
</dbReference>
<feature type="transmembrane region" description="Helical" evidence="7">
    <location>
        <begin position="207"/>
        <end position="227"/>
    </location>
</feature>